<reference evidence="3 4" key="1">
    <citation type="submission" date="2021-06" db="EMBL/GenBank/DDBJ databases">
        <authorList>
            <person name="Sun Q."/>
            <person name="Li D."/>
        </authorList>
    </citation>
    <scope>NUCLEOTIDE SEQUENCE [LARGE SCALE GENOMIC DNA]</scope>
    <source>
        <strain evidence="3 4">MSJ-2</strain>
    </source>
</reference>
<dbReference type="RefSeq" id="WP_216633247.1">
    <property type="nucleotide sequence ID" value="NZ_JAHLQN010000001.1"/>
</dbReference>
<sequence>MKRIPAIFPFVIALLLLAACAPASSGSASQSAASLTAPQRDGSSESATLAELYGEDYAKFIRDTIEMQMGNRMDKNPDIKYLPITEEKSLTEYVSIDDSTEFYFNDDGNPVIVLPAGSVTSETFGAQEFILPKP</sequence>
<dbReference type="EMBL" id="JAHLQN010000001">
    <property type="protein sequence ID" value="MBU5627934.1"/>
    <property type="molecule type" value="Genomic_DNA"/>
</dbReference>
<protein>
    <submittedName>
        <fullName evidence="3">RsiV family protein</fullName>
    </submittedName>
</protein>
<name>A0ABS6FCB9_9FIRM</name>
<proteinExistence type="predicted"/>
<dbReference type="PROSITE" id="PS51257">
    <property type="entry name" value="PROKAR_LIPOPROTEIN"/>
    <property type="match status" value="1"/>
</dbReference>
<organism evidence="3 4">
    <name type="scientific">Dysosmobacter acutus</name>
    <dbReference type="NCBI Taxonomy" id="2841504"/>
    <lineage>
        <taxon>Bacteria</taxon>
        <taxon>Bacillati</taxon>
        <taxon>Bacillota</taxon>
        <taxon>Clostridia</taxon>
        <taxon>Eubacteriales</taxon>
        <taxon>Oscillospiraceae</taxon>
        <taxon>Dysosmobacter</taxon>
    </lineage>
</organism>
<dbReference type="Pfam" id="PF11738">
    <property type="entry name" value="DUF3298"/>
    <property type="match status" value="1"/>
</dbReference>
<feature type="signal peptide" evidence="1">
    <location>
        <begin position="1"/>
        <end position="23"/>
    </location>
</feature>
<feature type="domain" description="DUF3298" evidence="2">
    <location>
        <begin position="54"/>
        <end position="132"/>
    </location>
</feature>
<feature type="chain" id="PRO_5046778940" evidence="1">
    <location>
        <begin position="24"/>
        <end position="134"/>
    </location>
</feature>
<evidence type="ECO:0000259" key="2">
    <source>
        <dbReference type="Pfam" id="PF11738"/>
    </source>
</evidence>
<keyword evidence="1" id="KW-0732">Signal</keyword>
<comment type="caution">
    <text evidence="3">The sequence shown here is derived from an EMBL/GenBank/DDBJ whole genome shotgun (WGS) entry which is preliminary data.</text>
</comment>
<dbReference type="Proteomes" id="UP000787672">
    <property type="component" value="Unassembled WGS sequence"/>
</dbReference>
<dbReference type="InterPro" id="IPR021729">
    <property type="entry name" value="DUF3298"/>
</dbReference>
<evidence type="ECO:0000313" key="3">
    <source>
        <dbReference type="EMBL" id="MBU5627934.1"/>
    </source>
</evidence>
<accession>A0ABS6FCB9</accession>
<evidence type="ECO:0000313" key="4">
    <source>
        <dbReference type="Proteomes" id="UP000787672"/>
    </source>
</evidence>
<gene>
    <name evidence="3" type="ORF">KQI82_13565</name>
</gene>
<keyword evidence="4" id="KW-1185">Reference proteome</keyword>
<evidence type="ECO:0000256" key="1">
    <source>
        <dbReference type="SAM" id="SignalP"/>
    </source>
</evidence>